<dbReference type="SUPFAM" id="SSF46785">
    <property type="entry name" value="Winged helix' DNA-binding domain"/>
    <property type="match status" value="1"/>
</dbReference>
<gene>
    <name evidence="2" type="ORF">ACFQ2S_07050</name>
</gene>
<dbReference type="PANTHER" id="PTHR33164:SF89">
    <property type="entry name" value="MARR FAMILY REGULATORY PROTEIN"/>
    <property type="match status" value="1"/>
</dbReference>
<evidence type="ECO:0000313" key="3">
    <source>
        <dbReference type="Proteomes" id="UP001597108"/>
    </source>
</evidence>
<dbReference type="RefSeq" id="WP_386073750.1">
    <property type="nucleotide sequence ID" value="NZ_JBHTJT010000008.1"/>
</dbReference>
<reference evidence="3" key="1">
    <citation type="journal article" date="2019" name="Int. J. Syst. Evol. Microbiol.">
        <title>The Global Catalogue of Microorganisms (GCM) 10K type strain sequencing project: providing services to taxonomists for standard genome sequencing and annotation.</title>
        <authorList>
            <consortium name="The Broad Institute Genomics Platform"/>
            <consortium name="The Broad Institute Genome Sequencing Center for Infectious Disease"/>
            <person name="Wu L."/>
            <person name="Ma J."/>
        </authorList>
    </citation>
    <scope>NUCLEOTIDE SEQUENCE [LARGE SCALE GENOMIC DNA]</scope>
    <source>
        <strain evidence="3">CCUG 60524</strain>
    </source>
</reference>
<keyword evidence="3" id="KW-1185">Reference proteome</keyword>
<dbReference type="PANTHER" id="PTHR33164">
    <property type="entry name" value="TRANSCRIPTIONAL REGULATOR, MARR FAMILY"/>
    <property type="match status" value="1"/>
</dbReference>
<dbReference type="PRINTS" id="PR00598">
    <property type="entry name" value="HTHMARR"/>
</dbReference>
<comment type="caution">
    <text evidence="2">The sequence shown here is derived from an EMBL/GenBank/DDBJ whole genome shotgun (WGS) entry which is preliminary data.</text>
</comment>
<dbReference type="InterPro" id="IPR036388">
    <property type="entry name" value="WH-like_DNA-bd_sf"/>
</dbReference>
<dbReference type="SMART" id="SM00347">
    <property type="entry name" value="HTH_MARR"/>
    <property type="match status" value="1"/>
</dbReference>
<protein>
    <submittedName>
        <fullName evidence="2">MarR family winged helix-turn-helix transcriptional regulator</fullName>
    </submittedName>
</protein>
<dbReference type="InterPro" id="IPR000835">
    <property type="entry name" value="HTH_MarR-typ"/>
</dbReference>
<dbReference type="Pfam" id="PF12802">
    <property type="entry name" value="MarR_2"/>
    <property type="match status" value="1"/>
</dbReference>
<evidence type="ECO:0000259" key="1">
    <source>
        <dbReference type="PROSITE" id="PS50995"/>
    </source>
</evidence>
<dbReference type="EMBL" id="JBHTJT010000008">
    <property type="protein sequence ID" value="MFD0979411.1"/>
    <property type="molecule type" value="Genomic_DNA"/>
</dbReference>
<evidence type="ECO:0000313" key="2">
    <source>
        <dbReference type="EMBL" id="MFD0979411.1"/>
    </source>
</evidence>
<accession>A0ABW3IN93</accession>
<dbReference type="PROSITE" id="PS50995">
    <property type="entry name" value="HTH_MARR_2"/>
    <property type="match status" value="1"/>
</dbReference>
<feature type="domain" description="HTH marR-type" evidence="1">
    <location>
        <begin position="20"/>
        <end position="152"/>
    </location>
</feature>
<dbReference type="Gene3D" id="1.10.10.10">
    <property type="entry name" value="Winged helix-like DNA-binding domain superfamily/Winged helix DNA-binding domain"/>
    <property type="match status" value="1"/>
</dbReference>
<dbReference type="InterPro" id="IPR036390">
    <property type="entry name" value="WH_DNA-bd_sf"/>
</dbReference>
<proteinExistence type="predicted"/>
<dbReference type="InterPro" id="IPR039422">
    <property type="entry name" value="MarR/SlyA-like"/>
</dbReference>
<dbReference type="Proteomes" id="UP001597108">
    <property type="component" value="Unassembled WGS sequence"/>
</dbReference>
<name>A0ABW3IN93_9RHOB</name>
<sequence length="157" mass="17552">MPDALTATDDVHHVDDSALRAFFGYRMKRSFNVIQADLALALKPFELRMLTFTALTLVVSNPGLRQSQLAEAMDVERPNLVTIVEELVRRDLISKERVPTDRRAYSLQATRQGRMLCAEATMAVTAHEEALLGGLGEEIRAGAIEAMNRIEQGRQRD</sequence>
<organism evidence="2 3">
    <name type="scientific">Tropicimonas aquimaris</name>
    <dbReference type="NCBI Taxonomy" id="914152"/>
    <lineage>
        <taxon>Bacteria</taxon>
        <taxon>Pseudomonadati</taxon>
        <taxon>Pseudomonadota</taxon>
        <taxon>Alphaproteobacteria</taxon>
        <taxon>Rhodobacterales</taxon>
        <taxon>Roseobacteraceae</taxon>
        <taxon>Tropicimonas</taxon>
    </lineage>
</organism>